<feature type="region of interest" description="Disordered" evidence="4">
    <location>
        <begin position="1533"/>
        <end position="1584"/>
    </location>
</feature>
<dbReference type="Gene3D" id="2.30.42.10">
    <property type="match status" value="4"/>
</dbReference>
<evidence type="ECO:0000256" key="3">
    <source>
        <dbReference type="SAM" id="Coils"/>
    </source>
</evidence>
<evidence type="ECO:0000259" key="6">
    <source>
        <dbReference type="PROSITE" id="PS50052"/>
    </source>
</evidence>
<evidence type="ECO:0000256" key="4">
    <source>
        <dbReference type="SAM" id="MobiDB-lite"/>
    </source>
</evidence>
<dbReference type="SMART" id="SM00072">
    <property type="entry name" value="GuKc"/>
    <property type="match status" value="1"/>
</dbReference>
<dbReference type="CDD" id="cd01671">
    <property type="entry name" value="CARD"/>
    <property type="match status" value="1"/>
</dbReference>
<feature type="compositionally biased region" description="Polar residues" evidence="4">
    <location>
        <begin position="902"/>
        <end position="920"/>
    </location>
</feature>
<feature type="region of interest" description="Disordered" evidence="4">
    <location>
        <begin position="1748"/>
        <end position="1788"/>
    </location>
</feature>
<dbReference type="InterPro" id="IPR001315">
    <property type="entry name" value="CARD"/>
</dbReference>
<dbReference type="Pfam" id="PF00595">
    <property type="entry name" value="PDZ"/>
    <property type="match status" value="4"/>
</dbReference>
<feature type="domain" description="PDZ" evidence="7">
    <location>
        <begin position="1575"/>
        <end position="1642"/>
    </location>
</feature>
<dbReference type="SUPFAM" id="SSF50044">
    <property type="entry name" value="SH3-domain"/>
    <property type="match status" value="1"/>
</dbReference>
<dbReference type="PROSITE" id="PS50209">
    <property type="entry name" value="CARD"/>
    <property type="match status" value="1"/>
</dbReference>
<evidence type="ECO:0000259" key="5">
    <source>
        <dbReference type="PROSITE" id="PS50002"/>
    </source>
</evidence>
<dbReference type="InterPro" id="IPR001478">
    <property type="entry name" value="PDZ"/>
</dbReference>
<evidence type="ECO:0000256" key="1">
    <source>
        <dbReference type="ARBA" id="ARBA00022443"/>
    </source>
</evidence>
<dbReference type="Proteomes" id="UP001195483">
    <property type="component" value="Unassembled WGS sequence"/>
</dbReference>
<dbReference type="PANTHER" id="PTHR46360">
    <property type="entry name" value="DISKS LARGE HOMOLOG 5"/>
    <property type="match status" value="1"/>
</dbReference>
<dbReference type="Gene3D" id="3.40.50.300">
    <property type="entry name" value="P-loop containing nucleotide triphosphate hydrolases"/>
    <property type="match status" value="1"/>
</dbReference>
<organism evidence="9 10">
    <name type="scientific">Potamilus streckersoni</name>
    <dbReference type="NCBI Taxonomy" id="2493646"/>
    <lineage>
        <taxon>Eukaryota</taxon>
        <taxon>Metazoa</taxon>
        <taxon>Spiralia</taxon>
        <taxon>Lophotrochozoa</taxon>
        <taxon>Mollusca</taxon>
        <taxon>Bivalvia</taxon>
        <taxon>Autobranchia</taxon>
        <taxon>Heteroconchia</taxon>
        <taxon>Palaeoheterodonta</taxon>
        <taxon>Unionida</taxon>
        <taxon>Unionoidea</taxon>
        <taxon>Unionidae</taxon>
        <taxon>Ambleminae</taxon>
        <taxon>Lampsilini</taxon>
        <taxon>Potamilus</taxon>
    </lineage>
</organism>
<evidence type="ECO:0000259" key="7">
    <source>
        <dbReference type="PROSITE" id="PS50106"/>
    </source>
</evidence>
<feature type="domain" description="SH3" evidence="5">
    <location>
        <begin position="1668"/>
        <end position="1736"/>
    </location>
</feature>
<feature type="compositionally biased region" description="Low complexity" evidence="4">
    <location>
        <begin position="1541"/>
        <end position="1552"/>
    </location>
</feature>
<feature type="domain" description="PDZ" evidence="7">
    <location>
        <begin position="794"/>
        <end position="871"/>
    </location>
</feature>
<dbReference type="InterPro" id="IPR008144">
    <property type="entry name" value="Guanylate_kin-like_dom"/>
</dbReference>
<sequence>MEEKYKELLELHRSKFTSVIDVERLFPILEGADVLDSKDITEIKAQPTKPSKVEKLLDILPVKKNLAFKNLCLALETTYPHLLTVMFLGNNQSVLPDTRSLSTTSDSEEDTLNRPQGIEQRSQELKTYTLKIPSYEYEINDSTFLDGKTLGVVPDARHMRHKHHEPLERYKQGINGENRHDRHRDYDWLKSQCDQAMNELQSLKRQQADTIRRYDHAVKESELVRQNYKTVYGQLQQSREELQEFKSRTSDLLSDKERLEQELKNLQKLRQEDRKEMAELRKQQRDVISESGSSEMLNALDMYEQMKIEYDDLREEYAKTVAAHNSAVSRLEDIDKENARVQKLHENACHERDAAILERNGLKQQCTAAIRNWDQVVHERNELKESISKITQQRDDLVKEMNQALASQLRAKKDLEMASKDRDAALREYTLVMSERDQVHKEIEQLQDKLNAADKKITELEKEKKSAQDEIEILKREIKSALQDRDKGLKERNDIMEKYGDIINRKAELETQRDEFKKDYEMVTQERDIARRERQEALLDRDRILRETYEWERTQKEKAEEMDQFSKETEMLKKQTEKLQKEVLDAHQEAEISKKRRDWAFGERDKIVQERDSIRTLCDNLRRDRDRAVSELAQALRDYDELKKQKDEMWKELKESRDRYENFTDRDIRKQQLNSISHNHSRDSAIDADLQDFETETLEIEIDGVNNKELGFKLEGGKDDPQFPNDNSIFVSHVSKGSAADGKLKVNDLLVRINNTDVTNVEKRVAVEAVRNHSGVLNLVVRRRKMTSVKTWQPVQLNLPPGKDLGIHLEQGVYISRIIPGSYCAKEGCLAVGDRIASINGHPVDNMSSDEVMKMMFHCNDTIILDVWRQTSPINSAGSSPIPVSQFFNPSISDSPFVSSSQEKGGSNASKGWENNSDNTKYGLKKIATSGSQTDSLDSPGPTRRNHKDYKSSIPKDLDHKARHTVHVFDKALEKMEQFFKPRHKPPPEFRNSVPSHPANTDEEDVLGEFQMETNDKTLTNRQGTSRKRDLEQENSGTWPKCVGKISTTPQGTVILPPAQKQRPTLDAVINGPIPTAKVPPLPPERTRESFFLAAKHSPQSSDSTIRYNSASPSPIGSPQPSKSTPYLNQSPFLPSQRSGPFPNEFSGPYEAHSHSNHINSHSIHKVNNTKNPPRMPPIQSSVNPGQYDLHRHDRLGNRANNKDRRHPFSNGCTYSSQICPNSEYFLQGRQYSAVEPSNYSGMHGRRSNDLTPEPFHSPPQLFTDRVTGVTLQPTPNSHSNNVAIPSQPAVTQFVQLHTATTHLVSPRFSSPPGTLPDSIPELPPYTPSPYHWQSSPSPSQLSSSMDRFTPTSGDQFSPFSGSSPNVRPLIEIEPSSTFPRKVPGDGRIRIPSNTSVTTNNTSGSVEVEPSSPCSLFCDYSRHLVTPFATHSDGPTYRKRPLPGETRKINIEKTNKPVGFQIEKGPSGGIFVSTVNEKSLAVQAGLVIGDQLLEVCGINMRNATHDLAARVLQQCGNNLTMLVQYNPQKYNDIDDSTKALSSSPSVQNSPESSHNEIIPRSPRLGQHSSPEAPRRMTFKKSSPNSSLGITLIGGNAVGIFVHEVQSDSPASGHDGLHCADQILEYNGVYFTEVTLEEAINQLYKPCILVEVVAQYNPSKYNKVCNKAGDSFYIRAHFDHQAENDGELSFRKDDILHVEKTHCIGKQGYWYACQEGDDGKKIRAGYIPSKSRMEDELLRRSFSENLNQHDSDEVKVTRRGSGSARRSFFKKKKHQRNNSKDSRELSSFSDASLNSDSTPVIDDLYTYTFVERKEYNMVRPVVLFAPFADSLIQKLCSESPDKYVYCEPTKMNSTQQVMEQGLKDGSFIDYWSQDDHYVCIRKNSIKEICDKNIHSLLKVSPEAVERLHRHQIYPIVIYARHKSYKQLREVKDVQFMPEKLSNKSAKDLFEYCQRTEQDYRHMFSATIQGGNLAEMCQQIKNVINAEQAKAVWVAKEFLR</sequence>
<gene>
    <name evidence="9" type="ORF">CHS0354_025542</name>
</gene>
<dbReference type="SMART" id="SM00228">
    <property type="entry name" value="PDZ"/>
    <property type="match status" value="4"/>
</dbReference>
<dbReference type="GO" id="GO:0005886">
    <property type="term" value="C:plasma membrane"/>
    <property type="evidence" value="ECO:0007669"/>
    <property type="project" value="TreeGrafter"/>
</dbReference>
<feature type="coiled-coil region" evidence="3">
    <location>
        <begin position="380"/>
        <end position="533"/>
    </location>
</feature>
<dbReference type="EMBL" id="JAEAOA010001521">
    <property type="protein sequence ID" value="KAK3593654.1"/>
    <property type="molecule type" value="Genomic_DNA"/>
</dbReference>
<feature type="region of interest" description="Disordered" evidence="4">
    <location>
        <begin position="982"/>
        <end position="1045"/>
    </location>
</feature>
<feature type="coiled-coil region" evidence="3">
    <location>
        <begin position="242"/>
        <end position="323"/>
    </location>
</feature>
<feature type="domain" description="PDZ" evidence="7">
    <location>
        <begin position="699"/>
        <end position="785"/>
    </location>
</feature>
<evidence type="ECO:0000313" key="10">
    <source>
        <dbReference type="Proteomes" id="UP001195483"/>
    </source>
</evidence>
<feature type="coiled-coil region" evidence="3">
    <location>
        <begin position="562"/>
        <end position="589"/>
    </location>
</feature>
<evidence type="ECO:0000259" key="8">
    <source>
        <dbReference type="PROSITE" id="PS50209"/>
    </source>
</evidence>
<feature type="compositionally biased region" description="Polar residues" evidence="4">
    <location>
        <begin position="1346"/>
        <end position="1366"/>
    </location>
</feature>
<feature type="coiled-coil region" evidence="3">
    <location>
        <begin position="618"/>
        <end position="659"/>
    </location>
</feature>
<dbReference type="InterPro" id="IPR036034">
    <property type="entry name" value="PDZ_sf"/>
</dbReference>
<dbReference type="SUPFAM" id="SSF47986">
    <property type="entry name" value="DEATH domain"/>
    <property type="match status" value="1"/>
</dbReference>
<dbReference type="SUPFAM" id="SSF52540">
    <property type="entry name" value="P-loop containing nucleoside triphosphate hydrolases"/>
    <property type="match status" value="1"/>
</dbReference>
<evidence type="ECO:0000256" key="2">
    <source>
        <dbReference type="PROSITE-ProRule" id="PRU00192"/>
    </source>
</evidence>
<dbReference type="InterPro" id="IPR011029">
    <property type="entry name" value="DEATH-like_dom_sf"/>
</dbReference>
<evidence type="ECO:0008006" key="11">
    <source>
        <dbReference type="Google" id="ProtNLM"/>
    </source>
</evidence>
<feature type="compositionally biased region" description="Low complexity" evidence="4">
    <location>
        <begin position="1393"/>
        <end position="1408"/>
    </location>
</feature>
<dbReference type="Pfam" id="PF00625">
    <property type="entry name" value="Guanylate_kin"/>
    <property type="match status" value="1"/>
</dbReference>
<protein>
    <recommendedName>
        <fullName evidence="11">Disks large homolog 5</fullName>
    </recommendedName>
</protein>
<dbReference type="SMART" id="SM00326">
    <property type="entry name" value="SH3"/>
    <property type="match status" value="1"/>
</dbReference>
<feature type="region of interest" description="Disordered" evidence="4">
    <location>
        <begin position="1096"/>
        <end position="1184"/>
    </location>
</feature>
<proteinExistence type="predicted"/>
<dbReference type="CDD" id="cd06764">
    <property type="entry name" value="PDZ1_DLG5-like"/>
    <property type="match status" value="1"/>
</dbReference>
<dbReference type="Pfam" id="PF00619">
    <property type="entry name" value="CARD"/>
    <property type="match status" value="1"/>
</dbReference>
<dbReference type="InterPro" id="IPR036028">
    <property type="entry name" value="SH3-like_dom_sf"/>
</dbReference>
<feature type="domain" description="PDZ" evidence="7">
    <location>
        <begin position="1448"/>
        <end position="1527"/>
    </location>
</feature>
<feature type="compositionally biased region" description="Low complexity" evidence="4">
    <location>
        <begin position="1334"/>
        <end position="1345"/>
    </location>
</feature>
<dbReference type="InterPro" id="IPR001452">
    <property type="entry name" value="SH3_domain"/>
</dbReference>
<name>A0AAE0VXJ3_9BIVA</name>
<feature type="region of interest" description="Disordered" evidence="4">
    <location>
        <begin position="895"/>
        <end position="962"/>
    </location>
</feature>
<feature type="compositionally biased region" description="Basic and acidic residues" evidence="4">
    <location>
        <begin position="949"/>
        <end position="960"/>
    </location>
</feature>
<dbReference type="CDD" id="cd06767">
    <property type="entry name" value="PDZ3_DLG5-like"/>
    <property type="match status" value="1"/>
</dbReference>
<dbReference type="PROSITE" id="PS50002">
    <property type="entry name" value="SH3"/>
    <property type="match status" value="1"/>
</dbReference>
<dbReference type="Gene3D" id="1.10.533.10">
    <property type="entry name" value="Death Domain, Fas"/>
    <property type="match status" value="1"/>
</dbReference>
<keyword evidence="1 2" id="KW-0728">SH3 domain</keyword>
<feature type="compositionally biased region" description="Basic residues" evidence="4">
    <location>
        <begin position="1766"/>
        <end position="1776"/>
    </location>
</feature>
<reference evidence="9" key="1">
    <citation type="journal article" date="2021" name="Genome Biol. Evol.">
        <title>A High-Quality Reference Genome for a Parasitic Bivalve with Doubly Uniparental Inheritance (Bivalvia: Unionida).</title>
        <authorList>
            <person name="Smith C.H."/>
        </authorList>
    </citation>
    <scope>NUCLEOTIDE SEQUENCE</scope>
    <source>
        <strain evidence="9">CHS0354</strain>
    </source>
</reference>
<dbReference type="InterPro" id="IPR027417">
    <property type="entry name" value="P-loop_NTPase"/>
</dbReference>
<dbReference type="SUPFAM" id="SSF50156">
    <property type="entry name" value="PDZ domain-like"/>
    <property type="match status" value="4"/>
</dbReference>
<feature type="compositionally biased region" description="Polar residues" evidence="4">
    <location>
        <begin position="1098"/>
        <end position="1139"/>
    </location>
</feature>
<dbReference type="GO" id="GO:0035331">
    <property type="term" value="P:negative regulation of hippo signaling"/>
    <property type="evidence" value="ECO:0007669"/>
    <property type="project" value="TreeGrafter"/>
</dbReference>
<reference evidence="9" key="3">
    <citation type="submission" date="2023-05" db="EMBL/GenBank/DDBJ databases">
        <authorList>
            <person name="Smith C.H."/>
        </authorList>
    </citation>
    <scope>NUCLEOTIDE SEQUENCE</scope>
    <source>
        <strain evidence="9">CHS0354</strain>
        <tissue evidence="9">Mantle</tissue>
    </source>
</reference>
<dbReference type="GO" id="GO:0042981">
    <property type="term" value="P:regulation of apoptotic process"/>
    <property type="evidence" value="ECO:0007669"/>
    <property type="project" value="InterPro"/>
</dbReference>
<dbReference type="Pfam" id="PF07653">
    <property type="entry name" value="SH3_2"/>
    <property type="match status" value="1"/>
</dbReference>
<accession>A0AAE0VXJ3</accession>
<dbReference type="InterPro" id="IPR008145">
    <property type="entry name" value="GK/Ca_channel_bsu"/>
</dbReference>
<comment type="caution">
    <text evidence="9">The sequence shown here is derived from an EMBL/GenBank/DDBJ whole genome shotgun (WGS) entry which is preliminary data.</text>
</comment>
<dbReference type="PROSITE" id="PS50106">
    <property type="entry name" value="PDZ"/>
    <property type="match status" value="4"/>
</dbReference>
<feature type="domain" description="CARD" evidence="8">
    <location>
        <begin position="1"/>
        <end position="90"/>
    </location>
</feature>
<dbReference type="PROSITE" id="PS50052">
    <property type="entry name" value="GUANYLATE_KINASE_2"/>
    <property type="match status" value="1"/>
</dbReference>
<evidence type="ECO:0000313" key="9">
    <source>
        <dbReference type="EMBL" id="KAK3593654.1"/>
    </source>
</evidence>
<reference evidence="9" key="2">
    <citation type="journal article" date="2021" name="Genome Biol. Evol.">
        <title>Developing a high-quality reference genome for a parasitic bivalve with doubly uniparental inheritance (Bivalvia: Unionida).</title>
        <authorList>
            <person name="Smith C.H."/>
        </authorList>
    </citation>
    <scope>NUCLEOTIDE SEQUENCE</scope>
    <source>
        <strain evidence="9">CHS0354</strain>
        <tissue evidence="9">Mantle</tissue>
    </source>
</reference>
<feature type="region of interest" description="Disordered" evidence="4">
    <location>
        <begin position="98"/>
        <end position="120"/>
    </location>
</feature>
<feature type="coiled-coil region" evidence="3">
    <location>
        <begin position="186"/>
        <end position="213"/>
    </location>
</feature>
<keyword evidence="10" id="KW-1185">Reference proteome</keyword>
<keyword evidence="3" id="KW-0175">Coiled coil</keyword>
<dbReference type="PANTHER" id="PTHR46360:SF1">
    <property type="entry name" value="DISKS LARGE HOMOLOG 5"/>
    <property type="match status" value="1"/>
</dbReference>
<dbReference type="Gene3D" id="2.30.30.40">
    <property type="entry name" value="SH3 Domains"/>
    <property type="match status" value="1"/>
</dbReference>
<feature type="region of interest" description="Disordered" evidence="4">
    <location>
        <begin position="1305"/>
        <end position="1408"/>
    </location>
</feature>
<dbReference type="InterPro" id="IPR053004">
    <property type="entry name" value="MAGUK_Signaling_Regulators"/>
</dbReference>
<feature type="domain" description="Guanylate kinase-like" evidence="6">
    <location>
        <begin position="1841"/>
        <end position="1983"/>
    </location>
</feature>